<gene>
    <name evidence="2" type="ORF">ACFQQG_11475</name>
</gene>
<dbReference type="AlphaFoldDB" id="A0ABD5W3W8"/>
<dbReference type="Proteomes" id="UP001596445">
    <property type="component" value="Unassembled WGS sequence"/>
</dbReference>
<proteinExistence type="predicted"/>
<dbReference type="InterPro" id="IPR052036">
    <property type="entry name" value="Hydrolase/PRTase-associated"/>
</dbReference>
<comment type="caution">
    <text evidence="2">The sequence shown here is derived from an EMBL/GenBank/DDBJ whole genome shotgun (WGS) entry which is preliminary data.</text>
</comment>
<reference evidence="2 3" key="1">
    <citation type="journal article" date="2019" name="Int. J. Syst. Evol. Microbiol.">
        <title>The Global Catalogue of Microorganisms (GCM) 10K type strain sequencing project: providing services to taxonomists for standard genome sequencing and annotation.</title>
        <authorList>
            <consortium name="The Broad Institute Genomics Platform"/>
            <consortium name="The Broad Institute Genome Sequencing Center for Infectious Disease"/>
            <person name="Wu L."/>
            <person name="Ma J."/>
        </authorList>
    </citation>
    <scope>NUCLEOTIDE SEQUENCE [LARGE SCALE GENOMIC DNA]</scope>
    <source>
        <strain evidence="2 3">JCM 30072</strain>
    </source>
</reference>
<dbReference type="EMBL" id="JBHSZI010000001">
    <property type="protein sequence ID" value="MFC7058682.1"/>
    <property type="molecule type" value="Genomic_DNA"/>
</dbReference>
<feature type="region of interest" description="Disordered" evidence="1">
    <location>
        <begin position="1"/>
        <end position="24"/>
    </location>
</feature>
<organism evidence="2 3">
    <name type="scientific">Halovenus salina</name>
    <dbReference type="NCBI Taxonomy" id="1510225"/>
    <lineage>
        <taxon>Archaea</taxon>
        <taxon>Methanobacteriati</taxon>
        <taxon>Methanobacteriota</taxon>
        <taxon>Stenosarchaea group</taxon>
        <taxon>Halobacteria</taxon>
        <taxon>Halobacteriales</taxon>
        <taxon>Haloarculaceae</taxon>
        <taxon>Halovenus</taxon>
    </lineage>
</organism>
<dbReference type="PANTHER" id="PTHR31299">
    <property type="entry name" value="ESTERASE, PUTATIVE (AFU_ORTHOLOGUE AFUA_1G05850)-RELATED"/>
    <property type="match status" value="1"/>
</dbReference>
<dbReference type="InterPro" id="IPR007815">
    <property type="entry name" value="Emycin_Estase"/>
</dbReference>
<dbReference type="Gene3D" id="3.40.1660.10">
    <property type="entry name" value="EreA-like (biosynthetic domain)"/>
    <property type="match status" value="1"/>
</dbReference>
<dbReference type="PANTHER" id="PTHR31299:SF0">
    <property type="entry name" value="ESTERASE, PUTATIVE (AFU_ORTHOLOGUE AFUA_1G05850)-RELATED"/>
    <property type="match status" value="1"/>
</dbReference>
<dbReference type="RefSeq" id="WP_267161408.1">
    <property type="nucleotide sequence ID" value="NZ_CP112972.1"/>
</dbReference>
<accession>A0ABD5W3W8</accession>
<dbReference type="Pfam" id="PF05139">
    <property type="entry name" value="Erythro_esteras"/>
    <property type="match status" value="1"/>
</dbReference>
<sequence>MDDSAALGRYSSPLDSTTPDGDDLEPLTDTLGDATIVGLGEATHGTHDLFELKGAVVRHLVADCGVRTVAFETDFAKTLALDEYVRRGEGTAADALDALVLWVWRAESILETVEWLRAFNEGRPPEDRVRLLGVSLSEPGAPARRLRALLQAVPSIAVPDELDALADDPVPEDDRDAFLDDGIAVARGLRDTLDAHRPAVVDRLSPREWTVARRLCRHLEQNCEWNRLRLATEGFDPEAFELRDRLMAETVGWCLDTDPGDGVAVWAHNSHVKRGSFDMPQDWAAGETMGEVIAQDHGSAYRPYATDFARGSYRAVADSEAGPETFTADGPPTEATTATLDTVETPTGFLDIESAAADSRLDSWFDRDRKLRAVAALVDPDADDRRRMTTDLASSFDGLFAIEETAPSIPLAR</sequence>
<dbReference type="GeneID" id="76630709"/>
<dbReference type="CDD" id="cd14728">
    <property type="entry name" value="Ere-like"/>
    <property type="match status" value="1"/>
</dbReference>
<evidence type="ECO:0000313" key="2">
    <source>
        <dbReference type="EMBL" id="MFC7058682.1"/>
    </source>
</evidence>
<dbReference type="SUPFAM" id="SSF159501">
    <property type="entry name" value="EreA/ChaN-like"/>
    <property type="match status" value="1"/>
</dbReference>
<name>A0ABD5W3W8_9EURY</name>
<evidence type="ECO:0000256" key="1">
    <source>
        <dbReference type="SAM" id="MobiDB-lite"/>
    </source>
</evidence>
<keyword evidence="3" id="KW-1185">Reference proteome</keyword>
<dbReference type="Gene3D" id="3.30.1870.10">
    <property type="entry name" value="EreA-like, domain 2"/>
    <property type="match status" value="1"/>
</dbReference>
<evidence type="ECO:0000313" key="3">
    <source>
        <dbReference type="Proteomes" id="UP001596445"/>
    </source>
</evidence>
<dbReference type="Gene3D" id="1.20.1440.30">
    <property type="entry name" value="Biosynthetic Protein domain"/>
    <property type="match status" value="1"/>
</dbReference>
<protein>
    <submittedName>
        <fullName evidence="2">Erythromycin esterase family protein</fullName>
    </submittedName>
</protein>